<evidence type="ECO:0000313" key="2">
    <source>
        <dbReference type="EMBL" id="MBZ5750535.1"/>
    </source>
</evidence>
<dbReference type="InterPro" id="IPR011051">
    <property type="entry name" value="RmlC_Cupin_sf"/>
</dbReference>
<dbReference type="SMART" id="SM00835">
    <property type="entry name" value="Cupin_1"/>
    <property type="match status" value="1"/>
</dbReference>
<feature type="domain" description="Cupin type-1" evidence="1">
    <location>
        <begin position="23"/>
        <end position="156"/>
    </location>
</feature>
<accession>A0ABS7URG7</accession>
<proteinExistence type="predicted"/>
<dbReference type="EMBL" id="JAIQUM010000016">
    <property type="protein sequence ID" value="MBZ5750535.1"/>
    <property type="molecule type" value="Genomic_DNA"/>
</dbReference>
<comment type="caution">
    <text evidence="2">The sequence shown here is derived from an EMBL/GenBank/DDBJ whole genome shotgun (WGS) entry which is preliminary data.</text>
</comment>
<evidence type="ECO:0000259" key="1">
    <source>
        <dbReference type="SMART" id="SM00835"/>
    </source>
</evidence>
<reference evidence="2" key="1">
    <citation type="submission" date="2024-05" db="EMBL/GenBank/DDBJ databases">
        <title>Metabacillus sp. nov., isolated from the rhizosphere soil of tomato plants.</title>
        <authorList>
            <person name="Ma R."/>
        </authorList>
    </citation>
    <scope>NUCLEOTIDE SEQUENCE</scope>
    <source>
        <strain evidence="2">DBTR6</strain>
    </source>
</reference>
<dbReference type="RefSeq" id="WP_224138750.1">
    <property type="nucleotide sequence ID" value="NZ_JAIQUM010000016.1"/>
</dbReference>
<evidence type="ECO:0000313" key="3">
    <source>
        <dbReference type="Proteomes" id="UP001165287"/>
    </source>
</evidence>
<keyword evidence="3" id="KW-1185">Reference proteome</keyword>
<dbReference type="InterPro" id="IPR006045">
    <property type="entry name" value="Cupin_1"/>
</dbReference>
<name>A0ABS7URG7_9BACI</name>
<gene>
    <name evidence="2" type="ORF">K9V48_09805</name>
</gene>
<dbReference type="Proteomes" id="UP001165287">
    <property type="component" value="Unassembled WGS sequence"/>
</dbReference>
<dbReference type="SUPFAM" id="SSF51182">
    <property type="entry name" value="RmlC-like cupins"/>
    <property type="match status" value="1"/>
</dbReference>
<dbReference type="InterPro" id="IPR014710">
    <property type="entry name" value="RmlC-like_jellyroll"/>
</dbReference>
<dbReference type="Pfam" id="PF00190">
    <property type="entry name" value="Cupin_1"/>
    <property type="match status" value="1"/>
</dbReference>
<dbReference type="Gene3D" id="2.60.120.10">
    <property type="entry name" value="Jelly Rolls"/>
    <property type="match status" value="1"/>
</dbReference>
<protein>
    <submittedName>
        <fullName evidence="2">Cupin domain-containing protein</fullName>
    </submittedName>
</protein>
<sequence length="202" mass="23173">MLDNVLQSPSLSLVADSTKVLNYKLNSQNYITQMFAAQLPSIKTGFFNVHMSRGFIIQPHWHTNVNELVFIISGEASVAIFNPFTRKLMTYRLTQGQNIVLPKGWFHWIVALKDQTHMLTIFDKPTPDIVYGSDFLRFTPADIMHLAYCINPDEYNRAVAPIQASHVLGPPKWCGNQPGTYQPHQQQYYAEQMQPPTGYYNY</sequence>
<organism evidence="2 3">
    <name type="scientific">Metabacillus rhizolycopersici</name>
    <dbReference type="NCBI Taxonomy" id="2875709"/>
    <lineage>
        <taxon>Bacteria</taxon>
        <taxon>Bacillati</taxon>
        <taxon>Bacillota</taxon>
        <taxon>Bacilli</taxon>
        <taxon>Bacillales</taxon>
        <taxon>Bacillaceae</taxon>
        <taxon>Metabacillus</taxon>
    </lineage>
</organism>